<accession>A0A8J5JFG1</accession>
<evidence type="ECO:0000313" key="1">
    <source>
        <dbReference type="EMBL" id="KAG7157232.1"/>
    </source>
</evidence>
<comment type="caution">
    <text evidence="1">The sequence shown here is derived from an EMBL/GenBank/DDBJ whole genome shotgun (WGS) entry which is preliminary data.</text>
</comment>
<reference evidence="1" key="1">
    <citation type="journal article" date="2021" name="Sci. Adv.">
        <title>The American lobster genome reveals insights on longevity, neural, and immune adaptations.</title>
        <authorList>
            <person name="Polinski J.M."/>
            <person name="Zimin A.V."/>
            <person name="Clark K.F."/>
            <person name="Kohn A.B."/>
            <person name="Sadowski N."/>
            <person name="Timp W."/>
            <person name="Ptitsyn A."/>
            <person name="Khanna P."/>
            <person name="Romanova D.Y."/>
            <person name="Williams P."/>
            <person name="Greenwood S.J."/>
            <person name="Moroz L.L."/>
            <person name="Walt D.R."/>
            <person name="Bodnar A.G."/>
        </authorList>
    </citation>
    <scope>NUCLEOTIDE SEQUENCE</scope>
    <source>
        <strain evidence="1">GMGI-L3</strain>
    </source>
</reference>
<protein>
    <submittedName>
        <fullName evidence="1">Uncharacterized protein</fullName>
    </submittedName>
</protein>
<name>A0A8J5JFG1_HOMAM</name>
<evidence type="ECO:0000313" key="2">
    <source>
        <dbReference type="Proteomes" id="UP000747542"/>
    </source>
</evidence>
<dbReference type="EMBL" id="JAHLQT010037885">
    <property type="protein sequence ID" value="KAG7157232.1"/>
    <property type="molecule type" value="Genomic_DNA"/>
</dbReference>
<proteinExistence type="predicted"/>
<dbReference type="AlphaFoldDB" id="A0A8J5JFG1"/>
<dbReference type="Proteomes" id="UP000747542">
    <property type="component" value="Unassembled WGS sequence"/>
</dbReference>
<feature type="non-terminal residue" evidence="1">
    <location>
        <position position="194"/>
    </location>
</feature>
<keyword evidence="2" id="KW-1185">Reference proteome</keyword>
<sequence>MTFFTHVKALSNVIEEMRNPFILDTRDLTDPTVVDTVRKIERLGREQYETFVSEHLVDQVRSIKRNNLPLLCRPPVREGELQHANRVDLVWDEYIPGILKTYTRSIRGKGSRSALPRNWQEFLRNNDNKIELFSFLSKQVAALETDRQVIATDPINVLCTKPRDITSLGPCTQEEADTRVFRHHLIQDVYYLSK</sequence>
<organism evidence="1 2">
    <name type="scientific">Homarus americanus</name>
    <name type="common">American lobster</name>
    <dbReference type="NCBI Taxonomy" id="6706"/>
    <lineage>
        <taxon>Eukaryota</taxon>
        <taxon>Metazoa</taxon>
        <taxon>Ecdysozoa</taxon>
        <taxon>Arthropoda</taxon>
        <taxon>Crustacea</taxon>
        <taxon>Multicrustacea</taxon>
        <taxon>Malacostraca</taxon>
        <taxon>Eumalacostraca</taxon>
        <taxon>Eucarida</taxon>
        <taxon>Decapoda</taxon>
        <taxon>Pleocyemata</taxon>
        <taxon>Astacidea</taxon>
        <taxon>Nephropoidea</taxon>
        <taxon>Nephropidae</taxon>
        <taxon>Homarus</taxon>
    </lineage>
</organism>
<gene>
    <name evidence="1" type="ORF">Hamer_G023013</name>
</gene>